<sequence length="202" mass="22794">RSHASAMLSAAYKSIARQLLQQQQPQRLQLLTAGLYTWDGKNYSDNRSRRQPGSEGGELRAAAPRDYNEIRLRGTVTKIFQANNRGCRFILCTKKLYRKVNPGGSWRWAESTVNHYVFGGGVNLPSYLPYVSVGSRIDMSAIIFYQERRGPADSQAEGANAAADAEARTNRQANLRLNWLKPVEEEEMVDISFDVQLDESTY</sequence>
<protein>
    <submittedName>
        <fullName evidence="2">Uncharacterized protein</fullName>
    </submittedName>
</protein>
<dbReference type="Proteomes" id="UP000215902">
    <property type="component" value="Unassembled WGS sequence"/>
</dbReference>
<accession>A0A267E1E0</accession>
<proteinExistence type="predicted"/>
<gene>
    <name evidence="3" type="ORF">BOX15_Mlig002114g2</name>
    <name evidence="2" type="ORF">BOX15_Mlig002114g8</name>
</gene>
<reference evidence="2 4" key="1">
    <citation type="submission" date="2017-06" db="EMBL/GenBank/DDBJ databases">
        <title>A platform for efficient transgenesis in Macrostomum lignano, a flatworm model organism for stem cell research.</title>
        <authorList>
            <person name="Berezikov E."/>
        </authorList>
    </citation>
    <scope>NUCLEOTIDE SEQUENCE [LARGE SCALE GENOMIC DNA]</scope>
    <source>
        <strain evidence="2">DV1</strain>
        <tissue evidence="2">Whole organism</tissue>
    </source>
</reference>
<evidence type="ECO:0000313" key="2">
    <source>
        <dbReference type="EMBL" id="PAA55360.1"/>
    </source>
</evidence>
<evidence type="ECO:0000313" key="3">
    <source>
        <dbReference type="EMBL" id="PAA59788.1"/>
    </source>
</evidence>
<evidence type="ECO:0000313" key="4">
    <source>
        <dbReference type="Proteomes" id="UP000215902"/>
    </source>
</evidence>
<evidence type="ECO:0000256" key="1">
    <source>
        <dbReference type="SAM" id="MobiDB-lite"/>
    </source>
</evidence>
<dbReference type="EMBL" id="NIVC01002767">
    <property type="protein sequence ID" value="PAA55360.1"/>
    <property type="molecule type" value="Genomic_DNA"/>
</dbReference>
<dbReference type="EMBL" id="NIVC01002230">
    <property type="protein sequence ID" value="PAA59788.1"/>
    <property type="molecule type" value="Genomic_DNA"/>
</dbReference>
<organism evidence="2 4">
    <name type="scientific">Macrostomum lignano</name>
    <dbReference type="NCBI Taxonomy" id="282301"/>
    <lineage>
        <taxon>Eukaryota</taxon>
        <taxon>Metazoa</taxon>
        <taxon>Spiralia</taxon>
        <taxon>Lophotrochozoa</taxon>
        <taxon>Platyhelminthes</taxon>
        <taxon>Rhabditophora</taxon>
        <taxon>Macrostomorpha</taxon>
        <taxon>Macrostomida</taxon>
        <taxon>Macrostomidae</taxon>
        <taxon>Macrostomum</taxon>
    </lineage>
</organism>
<dbReference type="AlphaFoldDB" id="A0A267E1E0"/>
<keyword evidence="4" id="KW-1185">Reference proteome</keyword>
<name>A0A267E1E0_9PLAT</name>
<comment type="caution">
    <text evidence="2">The sequence shown here is derived from an EMBL/GenBank/DDBJ whole genome shotgun (WGS) entry which is preliminary data.</text>
</comment>
<feature type="non-terminal residue" evidence="2">
    <location>
        <position position="1"/>
    </location>
</feature>
<feature type="region of interest" description="Disordered" evidence="1">
    <location>
        <begin position="43"/>
        <end position="62"/>
    </location>
</feature>